<comment type="caution">
    <text evidence="1">The sequence shown here is derived from an EMBL/GenBank/DDBJ whole genome shotgun (WGS) entry which is preliminary data.</text>
</comment>
<protein>
    <submittedName>
        <fullName evidence="1">Uncharacterized protein</fullName>
    </submittedName>
</protein>
<name>A0A7C2V4C6_9AQUI</name>
<dbReference type="EMBL" id="DSFP01000069">
    <property type="protein sequence ID" value="HEW46660.1"/>
    <property type="molecule type" value="Genomic_DNA"/>
</dbReference>
<accession>A0A7C2V4C6</accession>
<proteinExistence type="predicted"/>
<reference evidence="1" key="1">
    <citation type="journal article" date="2020" name="mSystems">
        <title>Genome- and Community-Level Interaction Insights into Carbon Utilization and Element Cycling Functions of Hydrothermarchaeota in Hydrothermal Sediment.</title>
        <authorList>
            <person name="Zhou Z."/>
            <person name="Liu Y."/>
            <person name="Xu W."/>
            <person name="Pan J."/>
            <person name="Luo Z.H."/>
            <person name="Li M."/>
        </authorList>
    </citation>
    <scope>NUCLEOTIDE SEQUENCE [LARGE SCALE GENOMIC DNA]</scope>
    <source>
        <strain evidence="1">SpSt-132</strain>
    </source>
</reference>
<evidence type="ECO:0000313" key="1">
    <source>
        <dbReference type="EMBL" id="HEW46660.1"/>
    </source>
</evidence>
<dbReference type="AlphaFoldDB" id="A0A7C2V4C6"/>
<gene>
    <name evidence="1" type="ORF">ENO47_08380</name>
</gene>
<organism evidence="1">
    <name type="scientific">Hydrogenobacter sp</name>
    <dbReference type="NCBI Taxonomy" id="2152829"/>
    <lineage>
        <taxon>Bacteria</taxon>
        <taxon>Pseudomonadati</taxon>
        <taxon>Aquificota</taxon>
        <taxon>Aquificia</taxon>
        <taxon>Aquificales</taxon>
        <taxon>Aquificaceae</taxon>
        <taxon>Hydrogenobacter</taxon>
    </lineage>
</organism>
<sequence length="129" mass="14525">MIIGTQSFADIMPTGGLSRAGRVITENSFWSMFMQQKAESINAMKQSNLFAFGDWGWNLLLSTRTRAGEFSEVVIYSGAGIVKARVVLDDFMKAMFFTTPHVRKRIQDLVASGMSYLEAIKKVQEEMKQ</sequence>